<sequence>MVTIDNELQFEYKRLETFKNGEWPYCEIDPAPLAKEGFCYTGKSDCCVCAFCRGTVRCWRSKPDAEMEHSRLFPLCKYVLDKNVGNVPLMSSTFSLTKVIRSNNTEPVHVNFVMHRQRMESFMNWPRDKKIPKAVDLAEAGFLRPAKTLELHDLVQCFQCGISLEKWTEDDIPWNQHALWNPYCSYLRMVKGEEFIMEVHNMNYTRMSTISDSTLNQ</sequence>
<dbReference type="InterPro" id="IPR050784">
    <property type="entry name" value="IAP"/>
</dbReference>
<evidence type="ECO:0000313" key="1">
    <source>
        <dbReference type="EMBL" id="BDT62082.1"/>
    </source>
</evidence>
<dbReference type="GO" id="GO:0051726">
    <property type="term" value="P:regulation of cell cycle"/>
    <property type="evidence" value="ECO:0007669"/>
    <property type="project" value="TreeGrafter"/>
</dbReference>
<dbReference type="PROSITE" id="PS50143">
    <property type="entry name" value="BIR_REPEAT_2"/>
    <property type="match status" value="2"/>
</dbReference>
<dbReference type="CDD" id="cd00022">
    <property type="entry name" value="BIR"/>
    <property type="match status" value="2"/>
</dbReference>
<dbReference type="PANTHER" id="PTHR10044">
    <property type="entry name" value="INHIBITOR OF APOPTOSIS"/>
    <property type="match status" value="1"/>
</dbReference>
<dbReference type="Gene3D" id="1.10.1170.10">
    <property type="entry name" value="Inhibitor Of Apoptosis Protein (2mihbC-IAP-1), Chain A"/>
    <property type="match status" value="2"/>
</dbReference>
<reference evidence="1" key="1">
    <citation type="submission" date="2022-10" db="EMBL/GenBank/DDBJ databases">
        <title>Genome sequences of endogenous nimaviruses in decapod crustaceans.</title>
        <authorList>
            <person name="Kawato S."/>
            <person name="Nozaki R."/>
            <person name="Kondo H."/>
            <person name="Hirono I."/>
        </authorList>
    </citation>
    <scope>NUCLEOTIDE SEQUENCE</scope>
    <source>
        <strain evidence="1">Lva-Nima_1</strain>
    </source>
</reference>
<name>A0A9C7CEB2_9VIRU</name>
<dbReference type="EMBL" id="LC738872">
    <property type="protein sequence ID" value="BDT62082.1"/>
    <property type="molecule type" value="Genomic_DNA"/>
</dbReference>
<accession>A0A9C7CEB2</accession>
<dbReference type="InterPro" id="IPR001370">
    <property type="entry name" value="BIR_rpt"/>
</dbReference>
<dbReference type="SUPFAM" id="SSF57924">
    <property type="entry name" value="Inhibitor of apoptosis (IAP) repeat"/>
    <property type="match status" value="2"/>
</dbReference>
<dbReference type="SMART" id="SM00238">
    <property type="entry name" value="BIR"/>
    <property type="match status" value="2"/>
</dbReference>
<dbReference type="PANTHER" id="PTHR10044:SF139">
    <property type="entry name" value="DEATH-ASSOCIATED INHIBITOR OF APOPTOSIS 2"/>
    <property type="match status" value="1"/>
</dbReference>
<organism evidence="1">
    <name type="scientific">Litopenaeus vannamei majanivirus Nimav-1_LVa</name>
    <dbReference type="NCBI Taxonomy" id="2984273"/>
    <lineage>
        <taxon>Viruses</taxon>
        <taxon>Viruses incertae sedis</taxon>
        <taxon>Naldaviricetes</taxon>
        <taxon>Nimaviridae</taxon>
    </lineage>
</organism>
<proteinExistence type="predicted"/>
<protein>
    <submittedName>
        <fullName evidence="1">Baculoviral IAP repeat-containing protein</fullName>
    </submittedName>
</protein>
<dbReference type="Pfam" id="PF00653">
    <property type="entry name" value="BIR"/>
    <property type="match status" value="2"/>
</dbReference>